<dbReference type="KEGG" id="iho:Igni_1362"/>
<dbReference type="AlphaFoldDB" id="A8AC86"/>
<dbReference type="OrthoDB" id="3973at2157"/>
<keyword evidence="2" id="KW-1185">Reference proteome</keyword>
<proteinExistence type="predicted"/>
<dbReference type="EMBL" id="CP000816">
    <property type="protein sequence ID" value="ABU82538.1"/>
    <property type="molecule type" value="Genomic_DNA"/>
</dbReference>
<dbReference type="RefSeq" id="WP_012123502.1">
    <property type="nucleotide sequence ID" value="NC_009776.1"/>
</dbReference>
<organism evidence="1 2">
    <name type="scientific">Ignicoccus hospitalis (strain KIN4/I / DSM 18386 / JCM 14125)</name>
    <dbReference type="NCBI Taxonomy" id="453591"/>
    <lineage>
        <taxon>Archaea</taxon>
        <taxon>Thermoproteota</taxon>
        <taxon>Thermoprotei</taxon>
        <taxon>Desulfurococcales</taxon>
        <taxon>Desulfurococcaceae</taxon>
        <taxon>Ignicoccus</taxon>
    </lineage>
</organism>
<name>A8AC86_IGNH4</name>
<evidence type="ECO:0000313" key="2">
    <source>
        <dbReference type="Proteomes" id="UP000000262"/>
    </source>
</evidence>
<dbReference type="HOGENOM" id="CLU_1830580_0_0_2"/>
<protein>
    <submittedName>
        <fullName evidence="1">Uncharacterized protein</fullName>
    </submittedName>
</protein>
<evidence type="ECO:0000313" key="1">
    <source>
        <dbReference type="EMBL" id="ABU82538.1"/>
    </source>
</evidence>
<dbReference type="Proteomes" id="UP000000262">
    <property type="component" value="Chromosome"/>
</dbReference>
<gene>
    <name evidence="1" type="ordered locus">Igni_1362</name>
</gene>
<reference evidence="1 2" key="1">
    <citation type="journal article" date="2008" name="Genome Biol.">
        <title>A genomic analysis of the archaeal system Ignicoccus hospitalis-Nanoarchaeum equitans.</title>
        <authorList>
            <person name="Podar M."/>
            <person name="Anderson I."/>
            <person name="Makarova K.S."/>
            <person name="Elkins J.G."/>
            <person name="Ivanova N."/>
            <person name="Wall M.A."/>
            <person name="Lykidis A."/>
            <person name="Mavromatis K."/>
            <person name="Sun H."/>
            <person name="Hudson M.E."/>
            <person name="Chen W."/>
            <person name="Deciu C."/>
            <person name="Hutchison D."/>
            <person name="Eads J.R."/>
            <person name="Anderson A."/>
            <person name="Fernandes F."/>
            <person name="Szeto E."/>
            <person name="Lapidus A."/>
            <person name="Kyrpides N.C."/>
            <person name="Saier M.H.Jr."/>
            <person name="Richardson P.M."/>
            <person name="Rachel R."/>
            <person name="Huber H."/>
            <person name="Eisen J.A."/>
            <person name="Koonin E.V."/>
            <person name="Keller M."/>
            <person name="Stetter K.O."/>
        </authorList>
    </citation>
    <scope>NUCLEOTIDE SEQUENCE [LARGE SCALE GENOMIC DNA]</scope>
    <source>
        <strain evidence="2">KIN4/I / DSM 18386 / JCM 14125</strain>
    </source>
</reference>
<accession>A8AC86</accession>
<dbReference type="STRING" id="453591.Igni_1362"/>
<dbReference type="GeneID" id="5562395"/>
<sequence length="140" mass="15547">MPVVFVCSNCGHAINVYVRHGSSGVPTLESVLQYYECPHCHATLIPDLDFVDVEALVWSPGLVKKIVEGKLTPEERKKLESTPKGKKILKVVPALRELLQKYELAKKSSKLSSIINDSKKVRKGSLRGLSSRGRRSSPHK</sequence>
<dbReference type="eggNOG" id="arCOG07461">
    <property type="taxonomic scope" value="Archaea"/>
</dbReference>